<feature type="transmembrane region" description="Helical" evidence="1">
    <location>
        <begin position="151"/>
        <end position="169"/>
    </location>
</feature>
<name>A0A552FC94_MICAE</name>
<feature type="transmembrane region" description="Helical" evidence="1">
    <location>
        <begin position="29"/>
        <end position="49"/>
    </location>
</feature>
<feature type="transmembrane region" description="Helical" evidence="1">
    <location>
        <begin position="487"/>
        <end position="509"/>
    </location>
</feature>
<dbReference type="Proteomes" id="UP000316958">
    <property type="component" value="Unassembled WGS sequence"/>
</dbReference>
<dbReference type="EMBL" id="SFBE01000374">
    <property type="protein sequence ID" value="TRU44333.1"/>
    <property type="molecule type" value="Genomic_DNA"/>
</dbReference>
<evidence type="ECO:0000313" key="2">
    <source>
        <dbReference type="EMBL" id="TRU44333.1"/>
    </source>
</evidence>
<proteinExistence type="predicted"/>
<keyword evidence="1" id="KW-1133">Transmembrane helix</keyword>
<feature type="transmembrane region" description="Helical" evidence="1">
    <location>
        <begin position="87"/>
        <end position="103"/>
    </location>
</feature>
<feature type="transmembrane region" description="Helical" evidence="1">
    <location>
        <begin position="453"/>
        <end position="475"/>
    </location>
</feature>
<accession>A0A552FC94</accession>
<organism evidence="2 3">
    <name type="scientific">Microcystis aeruginosa Ma_QC_Ch_20071001_S25D</name>
    <dbReference type="NCBI Taxonomy" id="2486250"/>
    <lineage>
        <taxon>Bacteria</taxon>
        <taxon>Bacillati</taxon>
        <taxon>Cyanobacteriota</taxon>
        <taxon>Cyanophyceae</taxon>
        <taxon>Oscillatoriophycideae</taxon>
        <taxon>Chroococcales</taxon>
        <taxon>Microcystaceae</taxon>
        <taxon>Microcystis</taxon>
    </lineage>
</organism>
<comment type="caution">
    <text evidence="2">The sequence shown here is derived from an EMBL/GenBank/DDBJ whole genome shotgun (WGS) entry which is preliminary data.</text>
</comment>
<keyword evidence="1" id="KW-0812">Transmembrane</keyword>
<reference evidence="2 3" key="1">
    <citation type="submission" date="2019-01" db="EMBL/GenBank/DDBJ databases">
        <title>Coherence of Microcystis species and biogeography revealed through population genomics.</title>
        <authorList>
            <person name="Perez-Carrascal O.M."/>
            <person name="Terrat Y."/>
            <person name="Giani A."/>
            <person name="Fortin N."/>
            <person name="Tromas N."/>
            <person name="Shapiro B.J."/>
        </authorList>
    </citation>
    <scope>NUCLEOTIDE SEQUENCE [LARGE SCALE GENOMIC DNA]</scope>
    <source>
        <strain evidence="2">Ma_QC_Ch_20071001_S25D</strain>
    </source>
</reference>
<feature type="transmembrane region" description="Helical" evidence="1">
    <location>
        <begin position="115"/>
        <end position="139"/>
    </location>
</feature>
<evidence type="ECO:0000313" key="3">
    <source>
        <dbReference type="Proteomes" id="UP000316958"/>
    </source>
</evidence>
<gene>
    <name evidence="2" type="ORF">EWV57_22760</name>
</gene>
<evidence type="ECO:0008006" key="4">
    <source>
        <dbReference type="Google" id="ProtNLM"/>
    </source>
</evidence>
<dbReference type="AlphaFoldDB" id="A0A552FC94"/>
<feature type="transmembrane region" description="Helical" evidence="1">
    <location>
        <begin position="402"/>
        <end position="422"/>
    </location>
</feature>
<keyword evidence="1" id="KW-0472">Membrane</keyword>
<sequence>MIRQGLKFSLGAALLTSFFWHRGNVLDNFVYPVFGYVSVLIEPSMGGAVATRSLREIAAGLGRLGGSALGGIIAAILVNAYGIQGSSFFVIPSLTYILAALICETYRWQAAYSQATLLGALIAMRVVGTSAQQNIWLYLRSQRARYARSRLIDNWIGIAVGIAVALLFWPQNTRADLNRNLMGILQDIPRLFQKILDRCLKTEVDERDYSLSIEQNELNLLNQIKKSTQTSLSILTKATHEFGSEILVAENWSEILAIQNQLTRQLADLMAFKGEKQEQNLVHQFRDEFHQLATHLTDSFDSLSDLSNAKKILATPYLTELEEDLANIGGKLDHLRTSGEIDRYDVQESLQFYQFIQLVSRFIQQCEGLRGRIIDKTKVTATFRRRHLITFPKWVPISLKRLIEIVSLGVVIGLLLAIIRHIEFPYPSAYEKVADIVIIGAVVTVIQPTRGRAIAIGCAATVSLSLTILCIYLLVKSFGYNPFSSSLAYFFAYFSCAWLGFTPIARIGAIVAADAIGKDIFPFFEQGIRAALISVPVGAFLGVLLTTVFMTESATNELETDFSVTFKKMGQLYQKLLSGYFQDTIPPSDIAQLKQAITVAIAKHPASVKIASLEQISTVLATKHQNFWNFSIGYEQKLWAQLDALQDVLQQPLPEPIRQKFLPELQAVATRSLRETAQRTAIAFDEIAEAIAAQVILNPPKLGLLIQEIESLEKQLLSLRVESRSYPLNELIAFSSAFMTMKAIASNLNQMSQDLPAYTQ</sequence>
<feature type="transmembrane region" description="Helical" evidence="1">
    <location>
        <begin position="61"/>
        <end position="81"/>
    </location>
</feature>
<protein>
    <recommendedName>
        <fullName evidence="4">FUSC family protein</fullName>
    </recommendedName>
</protein>
<evidence type="ECO:0000256" key="1">
    <source>
        <dbReference type="SAM" id="Phobius"/>
    </source>
</evidence>
<feature type="transmembrane region" description="Helical" evidence="1">
    <location>
        <begin position="530"/>
        <end position="550"/>
    </location>
</feature>